<dbReference type="GO" id="GO:0007166">
    <property type="term" value="P:cell surface receptor signaling pathway"/>
    <property type="evidence" value="ECO:0007669"/>
    <property type="project" value="InterPro"/>
</dbReference>
<evidence type="ECO:0000259" key="17">
    <source>
        <dbReference type="PROSITE" id="PS50221"/>
    </source>
</evidence>
<evidence type="ECO:0000256" key="12">
    <source>
        <dbReference type="ARBA" id="ARBA00023180"/>
    </source>
</evidence>
<dbReference type="InterPro" id="IPR057244">
    <property type="entry name" value="GAIN_B"/>
</dbReference>
<dbReference type="Gene3D" id="2.60.220.50">
    <property type="match status" value="1"/>
</dbReference>
<keyword evidence="11" id="KW-1015">Disulfide bond</keyword>
<dbReference type="GO" id="GO:0005509">
    <property type="term" value="F:calcium ion binding"/>
    <property type="evidence" value="ECO:0007669"/>
    <property type="project" value="InterPro"/>
</dbReference>
<feature type="transmembrane region" description="Helical" evidence="14">
    <location>
        <begin position="664"/>
        <end position="686"/>
    </location>
</feature>
<dbReference type="InterPro" id="IPR018097">
    <property type="entry name" value="EGF_Ca-bd_CS"/>
</dbReference>
<evidence type="ECO:0000256" key="9">
    <source>
        <dbReference type="ARBA" id="ARBA00022989"/>
    </source>
</evidence>
<dbReference type="SMART" id="SM00303">
    <property type="entry name" value="GPS"/>
    <property type="match status" value="1"/>
</dbReference>
<dbReference type="GO" id="GO:0005886">
    <property type="term" value="C:plasma membrane"/>
    <property type="evidence" value="ECO:0000318"/>
    <property type="project" value="GO_Central"/>
</dbReference>
<dbReference type="InterPro" id="IPR046338">
    <property type="entry name" value="GAIN_dom_sf"/>
</dbReference>
<dbReference type="SMART" id="SM00181">
    <property type="entry name" value="EGF"/>
    <property type="match status" value="4"/>
</dbReference>
<dbReference type="OMA" id="HSSTICV"/>
<keyword evidence="5 15" id="KW-0732">Signal</keyword>
<feature type="signal peptide" evidence="15">
    <location>
        <begin position="1"/>
        <end position="17"/>
    </location>
</feature>
<evidence type="ECO:0000256" key="15">
    <source>
        <dbReference type="SAM" id="SignalP"/>
    </source>
</evidence>
<dbReference type="InterPro" id="IPR000832">
    <property type="entry name" value="GPCR_2_secretin-like"/>
</dbReference>
<protein>
    <recommendedName>
        <fullName evidence="21">Adhesion G protein-coupled receptor E2</fullName>
    </recommendedName>
</protein>
<feature type="domain" description="EGF-like" evidence="16">
    <location>
        <begin position="67"/>
        <end position="106"/>
    </location>
</feature>
<dbReference type="PRINTS" id="PR00249">
    <property type="entry name" value="GPCRSECRETIN"/>
</dbReference>
<keyword evidence="2" id="KW-1003">Cell membrane</keyword>
<feature type="transmembrane region" description="Helical" evidence="14">
    <location>
        <begin position="706"/>
        <end position="727"/>
    </location>
</feature>
<dbReference type="FunFam" id="1.20.1070.10:FF:000760">
    <property type="entry name" value="Adhesion G protein-coupled receptor G4"/>
    <property type="match status" value="1"/>
</dbReference>
<dbReference type="InterPro" id="IPR000152">
    <property type="entry name" value="EGF-type_Asp/Asn_hydroxyl_site"/>
</dbReference>
<keyword evidence="10 14" id="KW-0472">Membrane</keyword>
<keyword evidence="6" id="KW-0677">Repeat</keyword>
<dbReference type="PROSITE" id="PS50261">
    <property type="entry name" value="G_PROTEIN_RECEP_F2_4"/>
    <property type="match status" value="1"/>
</dbReference>
<dbReference type="PROSITE" id="PS00010">
    <property type="entry name" value="ASX_HYDROXYL"/>
    <property type="match status" value="3"/>
</dbReference>
<evidence type="ECO:0000256" key="10">
    <source>
        <dbReference type="ARBA" id="ARBA00023136"/>
    </source>
</evidence>
<dbReference type="Gene3D" id="1.20.1070.10">
    <property type="entry name" value="Rhodopsin 7-helix transmembrane proteins"/>
    <property type="match status" value="1"/>
</dbReference>
<evidence type="ECO:0000256" key="13">
    <source>
        <dbReference type="PROSITE-ProRule" id="PRU00076"/>
    </source>
</evidence>
<dbReference type="InParanoid" id="F7CZM8"/>
<feature type="domain" description="EGF-like" evidence="16">
    <location>
        <begin position="162"/>
        <end position="200"/>
    </location>
</feature>
<proteinExistence type="predicted"/>
<dbReference type="PANTHER" id="PTHR12011">
    <property type="entry name" value="ADHESION G-PROTEIN COUPLED RECEPTOR"/>
    <property type="match status" value="1"/>
</dbReference>
<dbReference type="Gene3D" id="2.10.25.10">
    <property type="entry name" value="Laminin"/>
    <property type="match status" value="4"/>
</dbReference>
<name>F7CZM8_ORNAN</name>
<dbReference type="PROSITE" id="PS50026">
    <property type="entry name" value="EGF_3"/>
    <property type="match status" value="3"/>
</dbReference>
<evidence type="ECO:0000313" key="19">
    <source>
        <dbReference type="Ensembl" id="ENSOANP00000014810.3"/>
    </source>
</evidence>
<keyword evidence="12" id="KW-0325">Glycoprotein</keyword>
<evidence type="ECO:0000256" key="5">
    <source>
        <dbReference type="ARBA" id="ARBA00022729"/>
    </source>
</evidence>
<keyword evidence="9 14" id="KW-1133">Transmembrane helix</keyword>
<comment type="caution">
    <text evidence="13">Lacks conserved residue(s) required for the propagation of feature annotation.</text>
</comment>
<accession>F7CZM8</accession>
<evidence type="ECO:0000256" key="6">
    <source>
        <dbReference type="ARBA" id="ARBA00022737"/>
    </source>
</evidence>
<keyword evidence="7" id="KW-0106">Calcium</keyword>
<reference evidence="19" key="2">
    <citation type="submission" date="2025-08" db="UniProtKB">
        <authorList>
            <consortium name="Ensembl"/>
        </authorList>
    </citation>
    <scope>IDENTIFICATION</scope>
    <source>
        <strain evidence="19">Glennie</strain>
    </source>
</reference>
<dbReference type="SUPFAM" id="SSF57196">
    <property type="entry name" value="EGF/Laminin"/>
    <property type="match status" value="3"/>
</dbReference>
<evidence type="ECO:0008006" key="21">
    <source>
        <dbReference type="Google" id="ProtNLM"/>
    </source>
</evidence>
<evidence type="ECO:0000256" key="4">
    <source>
        <dbReference type="ARBA" id="ARBA00022692"/>
    </source>
</evidence>
<dbReference type="CDD" id="cd00054">
    <property type="entry name" value="EGF_CA"/>
    <property type="match status" value="3"/>
</dbReference>
<evidence type="ECO:0000256" key="7">
    <source>
        <dbReference type="ARBA" id="ARBA00022837"/>
    </source>
</evidence>
<keyword evidence="20" id="KW-1185">Reference proteome</keyword>
<dbReference type="Pfam" id="PF01825">
    <property type="entry name" value="GPS"/>
    <property type="match status" value="1"/>
</dbReference>
<dbReference type="GO" id="GO:0004930">
    <property type="term" value="F:G protein-coupled receptor activity"/>
    <property type="evidence" value="ECO:0000318"/>
    <property type="project" value="GO_Central"/>
</dbReference>
<dbReference type="GO" id="GO:0007186">
    <property type="term" value="P:G protein-coupled receptor signaling pathway"/>
    <property type="evidence" value="ECO:0000318"/>
    <property type="project" value="GO_Central"/>
</dbReference>
<dbReference type="InterPro" id="IPR049883">
    <property type="entry name" value="NOTCH1_EGF-like"/>
</dbReference>
<reference evidence="19 20" key="1">
    <citation type="journal article" date="2008" name="Nature">
        <title>Genome analysis of the platypus reveals unique signatures of evolution.</title>
        <authorList>
            <person name="Warren W.C."/>
            <person name="Hillier L.W."/>
            <person name="Marshall Graves J.A."/>
            <person name="Birney E."/>
            <person name="Ponting C.P."/>
            <person name="Grutzner F."/>
            <person name="Belov K."/>
            <person name="Miller W."/>
            <person name="Clarke L."/>
            <person name="Chinwalla A.T."/>
            <person name="Yang S.P."/>
            <person name="Heger A."/>
            <person name="Locke D.P."/>
            <person name="Miethke P."/>
            <person name="Waters P.D."/>
            <person name="Veyrunes F."/>
            <person name="Fulton L."/>
            <person name="Fulton B."/>
            <person name="Graves T."/>
            <person name="Wallis J."/>
            <person name="Puente X.S."/>
            <person name="Lopez-Otin C."/>
            <person name="Ordonez G.R."/>
            <person name="Eichler E.E."/>
            <person name="Chen L."/>
            <person name="Cheng Z."/>
            <person name="Deakin J.E."/>
            <person name="Alsop A."/>
            <person name="Thompson K."/>
            <person name="Kirby P."/>
            <person name="Papenfuss A.T."/>
            <person name="Wakefield M.J."/>
            <person name="Olender T."/>
            <person name="Lancet D."/>
            <person name="Huttley G.A."/>
            <person name="Smit A.F."/>
            <person name="Pask A."/>
            <person name="Temple-Smith P."/>
            <person name="Batzer M.A."/>
            <person name="Walker J.A."/>
            <person name="Konkel M.K."/>
            <person name="Harris R.S."/>
            <person name="Whittington C.M."/>
            <person name="Wong E.S."/>
            <person name="Gemmell N.J."/>
            <person name="Buschiazzo E."/>
            <person name="Vargas Jentzsch I.M."/>
            <person name="Merkel A."/>
            <person name="Schmitz J."/>
            <person name="Zemann A."/>
            <person name="Churakov G."/>
            <person name="Kriegs J.O."/>
            <person name="Brosius J."/>
            <person name="Murchison E.P."/>
            <person name="Sachidanandam R."/>
            <person name="Smith C."/>
            <person name="Hannon G.J."/>
            <person name="Tsend-Ayush E."/>
            <person name="McMillan D."/>
            <person name="Attenborough R."/>
            <person name="Rens W."/>
            <person name="Ferguson-Smith M."/>
            <person name="Lefevre C.M."/>
            <person name="Sharp J.A."/>
            <person name="Nicholas K.R."/>
            <person name="Ray D.A."/>
            <person name="Kube M."/>
            <person name="Reinhardt R."/>
            <person name="Pringle T.H."/>
            <person name="Taylor J."/>
            <person name="Jones R.C."/>
            <person name="Nixon B."/>
            <person name="Dacheux J.L."/>
            <person name="Niwa H."/>
            <person name="Sekita Y."/>
            <person name="Huang X."/>
            <person name="Stark A."/>
            <person name="Kheradpour P."/>
            <person name="Kellis M."/>
            <person name="Flicek P."/>
            <person name="Chen Y."/>
            <person name="Webber C."/>
            <person name="Hardison R."/>
            <person name="Nelson J."/>
            <person name="Hallsworth-Pepin K."/>
            <person name="Delehaunty K."/>
            <person name="Markovic C."/>
            <person name="Minx P."/>
            <person name="Feng Y."/>
            <person name="Kremitzki C."/>
            <person name="Mitreva M."/>
            <person name="Glasscock J."/>
            <person name="Wylie T."/>
            <person name="Wohldmann P."/>
            <person name="Thiru P."/>
            <person name="Nhan M.N."/>
            <person name="Pohl C.S."/>
            <person name="Smith S.M."/>
            <person name="Hou S."/>
            <person name="Nefedov M."/>
            <person name="de Jong P.J."/>
            <person name="Renfree M.B."/>
            <person name="Mardis E.R."/>
            <person name="Wilson R.K."/>
        </authorList>
    </citation>
    <scope>NUCLEOTIDE SEQUENCE [LARGE SCALE GENOMIC DNA]</scope>
    <source>
        <strain evidence="19 20">Glennie</strain>
    </source>
</reference>
<evidence type="ECO:0000256" key="3">
    <source>
        <dbReference type="ARBA" id="ARBA00022536"/>
    </source>
</evidence>
<keyword evidence="4 14" id="KW-0812">Transmembrane</keyword>
<dbReference type="InterPro" id="IPR000742">
    <property type="entry name" value="EGF"/>
</dbReference>
<dbReference type="InterPro" id="IPR001881">
    <property type="entry name" value="EGF-like_Ca-bd_dom"/>
</dbReference>
<dbReference type="HOGENOM" id="CLU_002753_3_7_1"/>
<dbReference type="InterPro" id="IPR017981">
    <property type="entry name" value="GPCR_2-like_7TM"/>
</dbReference>
<dbReference type="InterPro" id="IPR003056">
    <property type="entry name" value="GPCR_2_ADGRE2_ADGRE5"/>
</dbReference>
<feature type="domain" description="GAIN-B" evidence="17">
    <location>
        <begin position="348"/>
        <end position="528"/>
    </location>
</feature>
<evidence type="ECO:0000256" key="2">
    <source>
        <dbReference type="ARBA" id="ARBA00022475"/>
    </source>
</evidence>
<sequence>LWVPGLCILLNLAAVTAQRSPNEVGSNCPQCPQHARCVNNTFCTCEPGFKPTNGKQIFSDLLEVCEDINECAGPSGVRCGPNADCKNVDGNYSCSCVTGFTLPSGENQFKNLSENECQACVWVWVGTEPNPASLVMVNTPSTHSNIHIHACGPDSLFLPLADMDECRHNSLLCKPHGVCTNVPGNYTCTCQPGFGKSQKDTSKICTDIDECHAKRFPCHNTASCTNTLGSFKCHCPKGYMPVPDSKDVTQNTICQGIAFVSWTLPPGVTSKSFSHFLNNTQNHIQNFIAGTAKEIFQGLLEEVDQLLGNYGDLEALPISTRLKVATTLMTGMEGVLHNLFQALPSGQLHVRTSKGTELTLERQVLENRAESIKLCHRDTQIMLNNDVVWGKNHRGWAVAGLISNHGMKNLLANATLEVDSKKQVSLKKYETPKQRGQLVLLSTVSSFFVSNPETQMLSSPITLTFFHPDVPIRWKQEVICAFWERDNDGSDHWATRGCEKTGSSYNSTTCSCTHLSSFAILMAQYDIQEDPMLTLITYMGLSLSLLCLFLAALTFLLCQGIQNTSTSLPLQLSVGLFLADLLFLSGIKRTEPEVLCSIIAGVLHYLNLKVANYTSASRFKKRFMYPFGYGIPAGIVAITAGVGYRGYGTSTHCWINTRGYIWSFLGPILVIILINLLFYLTMLWILKDRLSSLNKDVSTIQNTRTLTFKALAQLFILGCSWGLGFSLMEPVGDVPKSVLAYAFTITNSLQGVYIFVVYCLLNYQVKLQEQNWHKLVIYGKQHEIVGRAWAWESESDGF</sequence>
<feature type="chain" id="PRO_5028318138" description="Adhesion G protein-coupled receptor E2" evidence="15">
    <location>
        <begin position="18"/>
        <end position="798"/>
    </location>
</feature>
<dbReference type="FunFam" id="2.60.220.50:FF:000007">
    <property type="entry name" value="Adhesion G protein-coupled receptor E5"/>
    <property type="match status" value="1"/>
</dbReference>
<dbReference type="Bgee" id="ENSOANG00000009307">
    <property type="expression patterns" value="Expressed in heart and 7 other cell types or tissues"/>
</dbReference>
<reference evidence="19" key="3">
    <citation type="submission" date="2025-09" db="UniProtKB">
        <authorList>
            <consortium name="Ensembl"/>
        </authorList>
    </citation>
    <scope>IDENTIFICATION</scope>
    <source>
        <strain evidence="19">Glennie</strain>
    </source>
</reference>
<feature type="transmembrane region" description="Helical" evidence="14">
    <location>
        <begin position="739"/>
        <end position="761"/>
    </location>
</feature>
<feature type="transmembrane region" description="Helical" evidence="14">
    <location>
        <begin position="535"/>
        <end position="558"/>
    </location>
</feature>
<dbReference type="FunFam" id="2.10.25.10:FF:000038">
    <property type="entry name" value="Fibrillin 2"/>
    <property type="match status" value="3"/>
</dbReference>
<feature type="domain" description="EGF-like" evidence="16">
    <location>
        <begin position="207"/>
        <end position="246"/>
    </location>
</feature>
<evidence type="ECO:0000259" key="16">
    <source>
        <dbReference type="PROSITE" id="PS50026"/>
    </source>
</evidence>
<dbReference type="GO" id="GO:0007155">
    <property type="term" value="P:cell adhesion"/>
    <property type="evidence" value="ECO:0007669"/>
    <property type="project" value="UniProtKB-KW"/>
</dbReference>
<evidence type="ECO:0000256" key="11">
    <source>
        <dbReference type="ARBA" id="ARBA00023157"/>
    </source>
</evidence>
<keyword evidence="8" id="KW-0130">Cell adhesion</keyword>
<keyword evidence="3 13" id="KW-0245">EGF-like domain</keyword>
<dbReference type="Pfam" id="PF00002">
    <property type="entry name" value="7tm_2"/>
    <property type="match status" value="1"/>
</dbReference>
<feature type="transmembrane region" description="Helical" evidence="14">
    <location>
        <begin position="623"/>
        <end position="644"/>
    </location>
</feature>
<dbReference type="eggNOG" id="KOG4193">
    <property type="taxonomic scope" value="Eukaryota"/>
</dbReference>
<dbReference type="FunFam" id="2.10.25.10:FF:000177">
    <property type="entry name" value="Adhesion G protein-coupled receptor E2"/>
    <property type="match status" value="1"/>
</dbReference>
<evidence type="ECO:0000259" key="18">
    <source>
        <dbReference type="PROSITE" id="PS50261"/>
    </source>
</evidence>
<dbReference type="PROSITE" id="PS50221">
    <property type="entry name" value="GAIN_B"/>
    <property type="match status" value="1"/>
</dbReference>
<dbReference type="Pfam" id="PF07645">
    <property type="entry name" value="EGF_CA"/>
    <property type="match status" value="3"/>
</dbReference>
<evidence type="ECO:0000313" key="20">
    <source>
        <dbReference type="Proteomes" id="UP000002279"/>
    </source>
</evidence>
<dbReference type="AlphaFoldDB" id="F7CZM8"/>
<evidence type="ECO:0000256" key="1">
    <source>
        <dbReference type="ARBA" id="ARBA00004651"/>
    </source>
</evidence>
<dbReference type="SMART" id="SM00179">
    <property type="entry name" value="EGF_CA"/>
    <property type="match status" value="3"/>
</dbReference>
<dbReference type="FunCoup" id="F7CZM8">
    <property type="interactions" value="807"/>
</dbReference>
<feature type="domain" description="G-protein coupled receptors family 2 profile 2" evidence="18">
    <location>
        <begin position="533"/>
        <end position="762"/>
    </location>
</feature>
<dbReference type="PANTHER" id="PTHR12011:SF433">
    <property type="entry name" value="ADHESION G PROTEIN-COUPLED RECEPTOR E1-LIKE-RELATED"/>
    <property type="match status" value="1"/>
</dbReference>
<evidence type="ECO:0000256" key="14">
    <source>
        <dbReference type="SAM" id="Phobius"/>
    </source>
</evidence>
<evidence type="ECO:0000256" key="8">
    <source>
        <dbReference type="ARBA" id="ARBA00022889"/>
    </source>
</evidence>
<organism evidence="19 20">
    <name type="scientific">Ornithorhynchus anatinus</name>
    <name type="common">Duckbill platypus</name>
    <dbReference type="NCBI Taxonomy" id="9258"/>
    <lineage>
        <taxon>Eukaryota</taxon>
        <taxon>Metazoa</taxon>
        <taxon>Chordata</taxon>
        <taxon>Craniata</taxon>
        <taxon>Vertebrata</taxon>
        <taxon>Euteleostomi</taxon>
        <taxon>Mammalia</taxon>
        <taxon>Monotremata</taxon>
        <taxon>Ornithorhynchidae</taxon>
        <taxon>Ornithorhynchus</taxon>
    </lineage>
</organism>
<dbReference type="PRINTS" id="PR01278">
    <property type="entry name" value="CD97PROTEIN"/>
</dbReference>
<dbReference type="Proteomes" id="UP000002279">
    <property type="component" value="Chromosome X1"/>
</dbReference>
<comment type="subcellular location">
    <subcellularLocation>
        <location evidence="1">Cell membrane</location>
        <topology evidence="1">Multi-pass membrane protein</topology>
    </subcellularLocation>
</comment>
<dbReference type="PROSITE" id="PS01187">
    <property type="entry name" value="EGF_CA"/>
    <property type="match status" value="2"/>
</dbReference>
<dbReference type="GeneTree" id="ENSGT00940000163334"/>
<dbReference type="InterPro" id="IPR000203">
    <property type="entry name" value="GPS"/>
</dbReference>
<dbReference type="Ensembl" id="ENSOANT00000014813.3">
    <property type="protein sequence ID" value="ENSOANP00000014810.3"/>
    <property type="gene ID" value="ENSOANG00000009307.4"/>
</dbReference>